<reference evidence="1" key="1">
    <citation type="submission" date="2022-06" db="EMBL/GenBank/DDBJ databases">
        <title>Genome sequencing of Brevibacillus sp. BB3-R1.</title>
        <authorList>
            <person name="Heo J."/>
            <person name="Lee D."/>
            <person name="Won M."/>
            <person name="Han B.-H."/>
            <person name="Hong S.-B."/>
            <person name="Kwon S.-W."/>
        </authorList>
    </citation>
    <scope>NUCLEOTIDE SEQUENCE</scope>
    <source>
        <strain evidence="1">BB3-R1</strain>
    </source>
</reference>
<name>A0ABY4WD71_9BACL</name>
<proteinExistence type="predicted"/>
<evidence type="ECO:0008006" key="3">
    <source>
        <dbReference type="Google" id="ProtNLM"/>
    </source>
</evidence>
<organism evidence="1 2">
    <name type="scientific">Brevibacillus ruminantium</name>
    <dbReference type="NCBI Taxonomy" id="2950604"/>
    <lineage>
        <taxon>Bacteria</taxon>
        <taxon>Bacillati</taxon>
        <taxon>Bacillota</taxon>
        <taxon>Bacilli</taxon>
        <taxon>Bacillales</taxon>
        <taxon>Paenibacillaceae</taxon>
        <taxon>Brevibacillus</taxon>
    </lineage>
</organism>
<dbReference type="RefSeq" id="WP_251872233.1">
    <property type="nucleotide sequence ID" value="NZ_CP098755.1"/>
</dbReference>
<dbReference type="EMBL" id="CP098755">
    <property type="protein sequence ID" value="USG65127.1"/>
    <property type="molecule type" value="Genomic_DNA"/>
</dbReference>
<protein>
    <recommendedName>
        <fullName evidence="3">DUF4375 domain-containing protein</fullName>
    </recommendedName>
</protein>
<gene>
    <name evidence="1" type="ORF">NDK47_23885</name>
</gene>
<sequence length="140" mass="17160">MELEKDYEEMINNEEVELVFSVRMGERYDDAHYIVLFYKNEEEFVIEYYAVDYMSSYSYTTSKEEAIELFLESITAAFDYISHFDCDYEQQELIRRYYAECIFDGLDNVKYFHKEYADLIEKYEDKLLGYIKEYYPKETE</sequence>
<keyword evidence="2" id="KW-1185">Reference proteome</keyword>
<evidence type="ECO:0000313" key="1">
    <source>
        <dbReference type="EMBL" id="USG65127.1"/>
    </source>
</evidence>
<evidence type="ECO:0000313" key="2">
    <source>
        <dbReference type="Proteomes" id="UP001056500"/>
    </source>
</evidence>
<dbReference type="Proteomes" id="UP001056500">
    <property type="component" value="Chromosome"/>
</dbReference>
<accession>A0ABY4WD71</accession>